<sequence length="39" mass="4197">MQVIHLVTDGIKMETARASLDSQNVIPGTTVSLNVPQTM</sequence>
<dbReference type="AlphaFoldDB" id="A0A0E9PM67"/>
<dbReference type="EMBL" id="GBXM01103387">
    <property type="protein sequence ID" value="JAH05190.1"/>
    <property type="molecule type" value="Transcribed_RNA"/>
</dbReference>
<organism evidence="1">
    <name type="scientific">Anguilla anguilla</name>
    <name type="common">European freshwater eel</name>
    <name type="synonym">Muraena anguilla</name>
    <dbReference type="NCBI Taxonomy" id="7936"/>
    <lineage>
        <taxon>Eukaryota</taxon>
        <taxon>Metazoa</taxon>
        <taxon>Chordata</taxon>
        <taxon>Craniata</taxon>
        <taxon>Vertebrata</taxon>
        <taxon>Euteleostomi</taxon>
        <taxon>Actinopterygii</taxon>
        <taxon>Neopterygii</taxon>
        <taxon>Teleostei</taxon>
        <taxon>Anguilliformes</taxon>
        <taxon>Anguillidae</taxon>
        <taxon>Anguilla</taxon>
    </lineage>
</organism>
<evidence type="ECO:0000313" key="1">
    <source>
        <dbReference type="EMBL" id="JAH05190.1"/>
    </source>
</evidence>
<protein>
    <submittedName>
        <fullName evidence="1">Uncharacterized protein</fullName>
    </submittedName>
</protein>
<dbReference type="EMBL" id="GBXM01102137">
    <property type="protein sequence ID" value="JAH06440.1"/>
    <property type="molecule type" value="Transcribed_RNA"/>
</dbReference>
<reference evidence="1" key="1">
    <citation type="submission" date="2014-11" db="EMBL/GenBank/DDBJ databases">
        <authorList>
            <person name="Amaro Gonzalez C."/>
        </authorList>
    </citation>
    <scope>NUCLEOTIDE SEQUENCE</scope>
</reference>
<dbReference type="EMBL" id="GBXM01095161">
    <property type="protein sequence ID" value="JAH13416.1"/>
    <property type="molecule type" value="Transcribed_RNA"/>
</dbReference>
<reference evidence="1" key="2">
    <citation type="journal article" date="2015" name="Fish Shellfish Immunol.">
        <title>Early steps in the European eel (Anguilla anguilla)-Vibrio vulnificus interaction in the gills: Role of the RtxA13 toxin.</title>
        <authorList>
            <person name="Callol A."/>
            <person name="Pajuelo D."/>
            <person name="Ebbesson L."/>
            <person name="Teles M."/>
            <person name="MacKenzie S."/>
            <person name="Amaro C."/>
        </authorList>
    </citation>
    <scope>NUCLEOTIDE SEQUENCE</scope>
</reference>
<accession>A0A0E9PM67</accession>
<proteinExistence type="predicted"/>
<name>A0A0E9PM67_ANGAN</name>